<feature type="compositionally biased region" description="Acidic residues" evidence="1">
    <location>
        <begin position="353"/>
        <end position="397"/>
    </location>
</feature>
<feature type="compositionally biased region" description="Basic and acidic residues" evidence="1">
    <location>
        <begin position="1"/>
        <end position="11"/>
    </location>
</feature>
<reference evidence="2 3" key="1">
    <citation type="submission" date="2014-02" db="EMBL/GenBank/DDBJ databases">
        <title>The genome sequence of Colletotrichum simmondsii CBS122122.</title>
        <authorList>
            <person name="Baroncelli R."/>
            <person name="Thon M.R."/>
        </authorList>
    </citation>
    <scope>NUCLEOTIDE SEQUENCE [LARGE SCALE GENOMIC DNA]</scope>
    <source>
        <strain evidence="2 3">CBS122122</strain>
    </source>
</reference>
<comment type="caution">
    <text evidence="2">The sequence shown here is derived from an EMBL/GenBank/DDBJ whole genome shotgun (WGS) entry which is preliminary data.</text>
</comment>
<accession>A0A135T395</accession>
<feature type="region of interest" description="Disordered" evidence="1">
    <location>
        <begin position="313"/>
        <end position="427"/>
    </location>
</feature>
<feature type="compositionally biased region" description="Polar residues" evidence="1">
    <location>
        <begin position="243"/>
        <end position="252"/>
    </location>
</feature>
<organism evidence="2 3">
    <name type="scientific">Colletotrichum simmondsii</name>
    <dbReference type="NCBI Taxonomy" id="703756"/>
    <lineage>
        <taxon>Eukaryota</taxon>
        <taxon>Fungi</taxon>
        <taxon>Dikarya</taxon>
        <taxon>Ascomycota</taxon>
        <taxon>Pezizomycotina</taxon>
        <taxon>Sordariomycetes</taxon>
        <taxon>Hypocreomycetidae</taxon>
        <taxon>Glomerellales</taxon>
        <taxon>Glomerellaceae</taxon>
        <taxon>Colletotrichum</taxon>
        <taxon>Colletotrichum acutatum species complex</taxon>
    </lineage>
</organism>
<feature type="region of interest" description="Disordered" evidence="1">
    <location>
        <begin position="1"/>
        <end position="35"/>
    </location>
</feature>
<protein>
    <recommendedName>
        <fullName evidence="4">Apple domain-containing protein</fullName>
    </recommendedName>
</protein>
<feature type="compositionally biased region" description="Polar residues" evidence="1">
    <location>
        <begin position="14"/>
        <end position="25"/>
    </location>
</feature>
<dbReference type="OrthoDB" id="4843036at2759"/>
<evidence type="ECO:0008006" key="4">
    <source>
        <dbReference type="Google" id="ProtNLM"/>
    </source>
</evidence>
<feature type="compositionally biased region" description="Acidic residues" evidence="1">
    <location>
        <begin position="330"/>
        <end position="345"/>
    </location>
</feature>
<evidence type="ECO:0000313" key="2">
    <source>
        <dbReference type="EMBL" id="KXH42636.1"/>
    </source>
</evidence>
<feature type="region of interest" description="Disordered" evidence="1">
    <location>
        <begin position="231"/>
        <end position="254"/>
    </location>
</feature>
<dbReference type="AlphaFoldDB" id="A0A135T395"/>
<feature type="compositionally biased region" description="Polar residues" evidence="1">
    <location>
        <begin position="85"/>
        <end position="96"/>
    </location>
</feature>
<dbReference type="Proteomes" id="UP000070328">
    <property type="component" value="Unassembled WGS sequence"/>
</dbReference>
<keyword evidence="3" id="KW-1185">Reference proteome</keyword>
<proteinExistence type="predicted"/>
<evidence type="ECO:0000256" key="1">
    <source>
        <dbReference type="SAM" id="MobiDB-lite"/>
    </source>
</evidence>
<sequence length="588" mass="66474">MPSSSPERHLVAPDNSNIASRQASQDSDREVKYQTGLMPAEYAGLEVASSSPGMKYYQPAPGAAPEPVPAHAPGGYAPYQDQDQHNGSGSENKTYTVPNSNLRFVRECGNNYPMNDLGHIPLTRMEDCMNLCAALAVTTQSADGPCVGVAWVTAGKQGTDENYCWLKSAKGAPDPKANIEAAWLVRTELINPSGFTSRWKNPHHFTTEWVDIWGVRIEAGQVQSALSATPSISRGQPFEPLENENNLPSGSTGLRDVKMEHFEEDQVHVGEEDQVLVKDEDQTLVDEANHISFHEVDHVPVGRGDQVLVDEEDHISFDEGNQVFIGEEREQGEEEEEEGYEEDSHEEGHQEGYEEDYEEEDYEEEDYEEEDYEEDEDNPDAEETDSEYGNEPYDLDDMDSRGSTPPKNDYRPPPPLLRPTQPDPEEQKAILNGCPVELWYVDKPLDEAKEYRHSDPTFRANWLQKELGARCSIYNTEVQAFETDIALRYKLHEEMKARVVQEEQAIRAAREGLCSACFPPFDPPTIYTGNEYHGTRWRLYSPDFLRTYSDPFMECSSNNYFIMRREKDPQGRPTFFIPPSTSIAAKSQ</sequence>
<gene>
    <name evidence="2" type="ORF">CSIM01_09598</name>
</gene>
<name>A0A135T395_9PEZI</name>
<dbReference type="EMBL" id="JFBX01000296">
    <property type="protein sequence ID" value="KXH42636.1"/>
    <property type="molecule type" value="Genomic_DNA"/>
</dbReference>
<evidence type="ECO:0000313" key="3">
    <source>
        <dbReference type="Proteomes" id="UP000070328"/>
    </source>
</evidence>
<feature type="region of interest" description="Disordered" evidence="1">
    <location>
        <begin position="58"/>
        <end position="96"/>
    </location>
</feature>